<organism evidence="2 3">
    <name type="scientific">Paenibacillus agaridevorans</name>
    <dbReference type="NCBI Taxonomy" id="171404"/>
    <lineage>
        <taxon>Bacteria</taxon>
        <taxon>Bacillati</taxon>
        <taxon>Bacillota</taxon>
        <taxon>Bacilli</taxon>
        <taxon>Bacillales</taxon>
        <taxon>Paenibacillaceae</taxon>
        <taxon>Paenibacillus</taxon>
    </lineage>
</organism>
<dbReference type="PANTHER" id="PTHR33886">
    <property type="entry name" value="UNSATURATED RHAMNOGALACTURONAN HYDROLASE (EUROFUNG)"/>
    <property type="match status" value="1"/>
</dbReference>
<dbReference type="InterPro" id="IPR012341">
    <property type="entry name" value="6hp_glycosidase-like_sf"/>
</dbReference>
<dbReference type="EMBL" id="BDQX01000069">
    <property type="protein sequence ID" value="GBG06964.1"/>
    <property type="molecule type" value="Genomic_DNA"/>
</dbReference>
<comment type="caution">
    <text evidence="2">The sequence shown here is derived from an EMBL/GenBank/DDBJ whole genome shotgun (WGS) entry which is preliminary data.</text>
</comment>
<dbReference type="Pfam" id="PF07470">
    <property type="entry name" value="Glyco_hydro_88"/>
    <property type="match status" value="1"/>
</dbReference>
<gene>
    <name evidence="2" type="ORF">PAT3040_01506</name>
</gene>
<dbReference type="GO" id="GO:0005975">
    <property type="term" value="P:carbohydrate metabolic process"/>
    <property type="evidence" value="ECO:0007669"/>
    <property type="project" value="InterPro"/>
</dbReference>
<dbReference type="RefSeq" id="WP_108992110.1">
    <property type="nucleotide sequence ID" value="NZ_BDQX01000069.1"/>
</dbReference>
<name>A0A2R5EUA9_9BACL</name>
<dbReference type="GO" id="GO:0016787">
    <property type="term" value="F:hydrolase activity"/>
    <property type="evidence" value="ECO:0007669"/>
    <property type="project" value="UniProtKB-KW"/>
</dbReference>
<dbReference type="PANTHER" id="PTHR33886:SF8">
    <property type="entry name" value="UNSATURATED RHAMNOGALACTURONAN HYDROLASE (EUROFUNG)"/>
    <property type="match status" value="1"/>
</dbReference>
<keyword evidence="3" id="KW-1185">Reference proteome</keyword>
<dbReference type="Proteomes" id="UP000245202">
    <property type="component" value="Unassembled WGS sequence"/>
</dbReference>
<dbReference type="AlphaFoldDB" id="A0A2R5EUA9"/>
<evidence type="ECO:0008006" key="4">
    <source>
        <dbReference type="Google" id="ProtNLM"/>
    </source>
</evidence>
<evidence type="ECO:0000313" key="2">
    <source>
        <dbReference type="EMBL" id="GBG06964.1"/>
    </source>
</evidence>
<dbReference type="InterPro" id="IPR010905">
    <property type="entry name" value="Glyco_hydro_88"/>
</dbReference>
<sequence>MNRSHAWSVRTADYILQNASPEGYHPNLENRWAYVTGMTLIAFERVWELTGDSKYFDFIKLNMSRHIHADGTIERYVLEDYNLDNINQGKLLYLMLRQTGDPCFEKAINLLADQLKGQPRTSDGGFWHKKRYPFQMWLDGLYMASPFMAEYALVFDRPEWFDMTAHQLLTIERHTRDLNSGLLYHAWDETREQEWANPSTGKSPHFWSRAMGWYAMALADSLEYFPRDHAMRGQLCGIFERMADALVKVQDKESGLWYQVLDQGGRKGNYLEASSSGMFIYALAKGVRLHYLTRGFASAAKRGYEGMLDRLIELDDEGGVHLTQICAGAGLGGDPYRDGSYEYYLSEPVVQDAMMGVAPFILASTEIERMDNPSRSS</sequence>
<proteinExistence type="predicted"/>
<evidence type="ECO:0000313" key="3">
    <source>
        <dbReference type="Proteomes" id="UP000245202"/>
    </source>
</evidence>
<keyword evidence="1" id="KW-0378">Hydrolase</keyword>
<accession>A0A2R5EUA9</accession>
<dbReference type="SUPFAM" id="SSF48208">
    <property type="entry name" value="Six-hairpin glycosidases"/>
    <property type="match status" value="1"/>
</dbReference>
<evidence type="ECO:0000256" key="1">
    <source>
        <dbReference type="ARBA" id="ARBA00022801"/>
    </source>
</evidence>
<dbReference type="InterPro" id="IPR052043">
    <property type="entry name" value="PolySaccharide_Degr_Enz"/>
</dbReference>
<dbReference type="InterPro" id="IPR008928">
    <property type="entry name" value="6-hairpin_glycosidase_sf"/>
</dbReference>
<protein>
    <recommendedName>
        <fullName evidence="4">Glycosyl hydrolase family 88</fullName>
    </recommendedName>
</protein>
<dbReference type="Gene3D" id="1.50.10.10">
    <property type="match status" value="1"/>
</dbReference>
<reference evidence="2 3" key="1">
    <citation type="submission" date="2017-08" db="EMBL/GenBank/DDBJ databases">
        <title>Substantial Increase in Enzyme Production by Combined Drug-Resistance Mutations in Paenibacillus agaridevorans.</title>
        <authorList>
            <person name="Tanaka Y."/>
            <person name="Funane K."/>
            <person name="Hosaka T."/>
            <person name="Shiwa Y."/>
            <person name="Fujita N."/>
            <person name="Miyazaki T."/>
            <person name="Yoshikawa H."/>
            <person name="Murakami K."/>
            <person name="Kasahara K."/>
            <person name="Inaoka T."/>
            <person name="Hiraga Y."/>
            <person name="Ochi K."/>
        </authorList>
    </citation>
    <scope>NUCLEOTIDE SEQUENCE [LARGE SCALE GENOMIC DNA]</scope>
    <source>
        <strain evidence="2 3">T-3040</strain>
    </source>
</reference>